<dbReference type="Pfam" id="PF03435">
    <property type="entry name" value="Sacchrp_dh_NADP"/>
    <property type="match status" value="1"/>
</dbReference>
<evidence type="ECO:0000259" key="2">
    <source>
        <dbReference type="Pfam" id="PF03435"/>
    </source>
</evidence>
<accession>A0ABT6W2N3</accession>
<dbReference type="PANTHER" id="PTHR43781:SF1">
    <property type="entry name" value="SACCHAROPINE DEHYDROGENASE"/>
    <property type="match status" value="1"/>
</dbReference>
<name>A0ABT6W2N3_9ACTN</name>
<sequence>MPQNPRTDGQPDERIDGQADEQADERTDERIDGQTDRQTDERADERTGEVWILGATGRIGRAVAARLVARGRTPVLVGRDRERLRGAAADLGRGDDVRIVVADTAERVAAEITRRRPGVVVNTIGDYAATATTIARACMPGGHYVDLAADLAAVPRLLGLHDEATAAGSTLVTGAGFGVLATEAVVARLCEGRPTPREVRVDALSSVATEAGTMGAAFAGSVVGALTTGGRRYDNGRLVRTRLGANPREVTLPDGQRVKSAGAPSAELVAARRASGAPSVTVTSALIPTSPAVRAALPVLGLLLTVPALRRRAVRRLAGTPFEAAPRPRRHSWGHAVVTWPDGTSREGWLRAADGMDYTADVVTETALRLAGGEARPGAYTPTAAFGPDLAEAAGGEFLLD</sequence>
<feature type="domain" description="Saccharopine dehydrogenase NADP binding" evidence="2">
    <location>
        <begin position="50"/>
        <end position="172"/>
    </location>
</feature>
<dbReference type="EMBL" id="JAAGKO020000019">
    <property type="protein sequence ID" value="MDI5963933.1"/>
    <property type="molecule type" value="Genomic_DNA"/>
</dbReference>
<dbReference type="Proteomes" id="UP001156398">
    <property type="component" value="Unassembled WGS sequence"/>
</dbReference>
<feature type="compositionally biased region" description="Basic and acidic residues" evidence="1">
    <location>
        <begin position="24"/>
        <end position="45"/>
    </location>
</feature>
<gene>
    <name evidence="3" type="ORF">POF43_014610</name>
</gene>
<evidence type="ECO:0000256" key="1">
    <source>
        <dbReference type="SAM" id="MobiDB-lite"/>
    </source>
</evidence>
<keyword evidence="4" id="KW-1185">Reference proteome</keyword>
<protein>
    <recommendedName>
        <fullName evidence="2">Saccharopine dehydrogenase NADP binding domain-containing protein</fullName>
    </recommendedName>
</protein>
<dbReference type="Gene3D" id="3.40.50.720">
    <property type="entry name" value="NAD(P)-binding Rossmann-like Domain"/>
    <property type="match status" value="1"/>
</dbReference>
<dbReference type="InterPro" id="IPR036291">
    <property type="entry name" value="NAD(P)-bd_dom_sf"/>
</dbReference>
<evidence type="ECO:0000313" key="4">
    <source>
        <dbReference type="Proteomes" id="UP001156398"/>
    </source>
</evidence>
<proteinExistence type="predicted"/>
<comment type="caution">
    <text evidence="3">The sequence shown here is derived from an EMBL/GenBank/DDBJ whole genome shotgun (WGS) entry which is preliminary data.</text>
</comment>
<organism evidence="3 4">
    <name type="scientific">Streptantibioticus silvisoli</name>
    <dbReference type="NCBI Taxonomy" id="2705255"/>
    <lineage>
        <taxon>Bacteria</taxon>
        <taxon>Bacillati</taxon>
        <taxon>Actinomycetota</taxon>
        <taxon>Actinomycetes</taxon>
        <taxon>Kitasatosporales</taxon>
        <taxon>Streptomycetaceae</taxon>
        <taxon>Streptantibioticus</taxon>
    </lineage>
</organism>
<evidence type="ECO:0000313" key="3">
    <source>
        <dbReference type="EMBL" id="MDI5963933.1"/>
    </source>
</evidence>
<dbReference type="SUPFAM" id="SSF51735">
    <property type="entry name" value="NAD(P)-binding Rossmann-fold domains"/>
    <property type="match status" value="1"/>
</dbReference>
<feature type="region of interest" description="Disordered" evidence="1">
    <location>
        <begin position="1"/>
        <end position="45"/>
    </location>
</feature>
<dbReference type="InterPro" id="IPR005097">
    <property type="entry name" value="Sacchrp_dh_NADP-bd"/>
</dbReference>
<dbReference type="RefSeq" id="WP_271322259.1">
    <property type="nucleotide sequence ID" value="NZ_JAAGKO020000019.1"/>
</dbReference>
<reference evidence="3 4" key="1">
    <citation type="submission" date="2023-05" db="EMBL/GenBank/DDBJ databases">
        <title>Streptantibioticus silvisoli sp. nov., acidotolerant actinomycetes 1 from pine litter.</title>
        <authorList>
            <person name="Swiecimska M."/>
            <person name="Golinska P."/>
            <person name="Sangal V."/>
            <person name="Wachnowicz B."/>
            <person name="Goodfellow M."/>
        </authorList>
    </citation>
    <scope>NUCLEOTIDE SEQUENCE [LARGE SCALE GENOMIC DNA]</scope>
    <source>
        <strain evidence="3 4">SL54</strain>
    </source>
</reference>
<dbReference type="PANTHER" id="PTHR43781">
    <property type="entry name" value="SACCHAROPINE DEHYDROGENASE"/>
    <property type="match status" value="1"/>
</dbReference>